<dbReference type="EMBL" id="CP033932">
    <property type="protein sequence ID" value="AZB24474.1"/>
    <property type="molecule type" value="Genomic_DNA"/>
</dbReference>
<dbReference type="Pfam" id="PF18962">
    <property type="entry name" value="Por_Secre_tail"/>
    <property type="match status" value="1"/>
</dbReference>
<feature type="chain" id="PRO_5018131668" evidence="2">
    <location>
        <begin position="20"/>
        <end position="746"/>
    </location>
</feature>
<dbReference type="RefSeq" id="WP_123869666.1">
    <property type="nucleotide sequence ID" value="NZ_CP033932.1"/>
</dbReference>
<proteinExistence type="predicted"/>
<dbReference type="Proteomes" id="UP000271193">
    <property type="component" value="Chromosome"/>
</dbReference>
<dbReference type="Gene3D" id="2.130.10.10">
    <property type="entry name" value="YVTN repeat-like/Quinoprotein amine dehydrogenase"/>
    <property type="match status" value="1"/>
</dbReference>
<gene>
    <name evidence="4" type="ORF">EG339_07555</name>
</gene>
<dbReference type="GeneID" id="99064666"/>
<dbReference type="Pfam" id="PF16819">
    <property type="entry name" value="DUF5074"/>
    <property type="match status" value="1"/>
</dbReference>
<sequence length="746" mass="81116">MKKFYLFTILFLFAFFTNAQIKVQGVPRNDISVNTPLTITNTTANISFSDIQYWVGTGSNQAAFVVQWNDSKNPDALVWGFRWDGNATGEDMLKAIAKADHRFFSLLYPGTPYGTAVGGLGFDLNGQDSNALIKNGNATYPLYPVNGIVTTTAYDFDDYTAKDVNDHWKSGWNDGFWSYLVKDPADPDFSSSGSGSTGRILQNGSWDVWNYSPAFQTPPIATLTPVSPYVGTTNFTNGFFMVNEDWFGHGNGSVNFIDNNGQINYRAYSSVNNNHAFGATTSHGTIYGDKFYFVSKQAADGGDTQYTPGGRLVVANAKTLQKIATFNTIGTADGRSFLGVNEHKGYIGTSKGIYLFDIDNLQIGGLINGTGTAQIGNMIRTSKYVFAVNQTAGIQIIDPNTDAIINTIAGSFHSIVQAKDGSIWAIQSQKLANIDPATFAVQYYNIPTSTYSGSWGAWNAGSFTASNTENTLYWMKAGNQIAKFDVTGKVFNETFITLPGQTGTYKQIPYGAALRVNPANGNLVANTTESGFGAHFQKNWIHTFNASGTLIDTKVLNDYYWFPSVAVFPDNTAPVISNTFPSQVTASGITAIDLKTLVSDEDSFGSSIVKTIKSNSNPSVVYADINVNEELVLTPVGSGTADIVISFNSNGKVVERALKVTSITSTLATAEVKKIEFSIYPNPVTDLLYIKTQEKVVNVALYDVSGKLLNIQYNNGQVNVSMLPKGMYILKATTDKAVYQQKLIKN</sequence>
<dbReference type="InterPro" id="IPR031815">
    <property type="entry name" value="DUF5074"/>
</dbReference>
<keyword evidence="1 2" id="KW-0732">Signal</keyword>
<accession>A0A3G6TE15</accession>
<dbReference type="InterPro" id="IPR015943">
    <property type="entry name" value="WD40/YVTN_repeat-like_dom_sf"/>
</dbReference>
<name>A0A3G6TE15_9FLAO</name>
<protein>
    <submittedName>
        <fullName evidence="4">DUF5074 domain-containing protein</fullName>
    </submittedName>
</protein>
<reference evidence="5" key="1">
    <citation type="submission" date="2018-11" db="EMBL/GenBank/DDBJ databases">
        <title>Proposal to divide the Flavobacteriaceae and reorganize its genera based on Amino Acid Identity values calculated from whole genome sequences.</title>
        <authorList>
            <person name="Nicholson A.C."/>
            <person name="Gulvik C.A."/>
            <person name="Whitney A.M."/>
            <person name="Humrighouse B.W."/>
            <person name="Bell M."/>
            <person name="Holmes B."/>
            <person name="Steigerwalt A.G."/>
            <person name="Villarma A."/>
            <person name="Sheth M."/>
            <person name="Batra D."/>
            <person name="Pryor J."/>
            <person name="Bernardet J.-F."/>
            <person name="Hugo C."/>
            <person name="Kampfer P."/>
            <person name="Newman J."/>
            <person name="McQuiston J.R."/>
        </authorList>
    </citation>
    <scope>NUCLEOTIDE SEQUENCE [LARGE SCALE GENOMIC DNA]</scope>
    <source>
        <strain evidence="5">G0229</strain>
    </source>
</reference>
<organism evidence="4 5">
    <name type="scientific">Chryseobacterium bernardetii</name>
    <dbReference type="NCBI Taxonomy" id="1241978"/>
    <lineage>
        <taxon>Bacteria</taxon>
        <taxon>Pseudomonadati</taxon>
        <taxon>Bacteroidota</taxon>
        <taxon>Flavobacteriia</taxon>
        <taxon>Flavobacteriales</taxon>
        <taxon>Weeksellaceae</taxon>
        <taxon>Chryseobacterium group</taxon>
        <taxon>Chryseobacterium</taxon>
    </lineage>
</organism>
<evidence type="ECO:0000313" key="4">
    <source>
        <dbReference type="EMBL" id="AZB24474.1"/>
    </source>
</evidence>
<dbReference type="InterPro" id="IPR026444">
    <property type="entry name" value="Secre_tail"/>
</dbReference>
<dbReference type="AlphaFoldDB" id="A0A3G6TE15"/>
<dbReference type="NCBIfam" id="TIGR04183">
    <property type="entry name" value="Por_Secre_tail"/>
    <property type="match status" value="1"/>
</dbReference>
<feature type="signal peptide" evidence="2">
    <location>
        <begin position="1"/>
        <end position="19"/>
    </location>
</feature>
<keyword evidence="5" id="KW-1185">Reference proteome</keyword>
<evidence type="ECO:0000313" key="5">
    <source>
        <dbReference type="Proteomes" id="UP000271193"/>
    </source>
</evidence>
<dbReference type="SUPFAM" id="SSF50969">
    <property type="entry name" value="YVTN repeat-like/Quinoprotein amine dehydrogenase"/>
    <property type="match status" value="1"/>
</dbReference>
<dbReference type="SUPFAM" id="SSF101898">
    <property type="entry name" value="NHL repeat"/>
    <property type="match status" value="1"/>
</dbReference>
<evidence type="ECO:0000259" key="3">
    <source>
        <dbReference type="Pfam" id="PF18962"/>
    </source>
</evidence>
<dbReference type="InterPro" id="IPR011044">
    <property type="entry name" value="Quino_amine_DH_bsu"/>
</dbReference>
<feature type="domain" description="Secretion system C-terminal sorting" evidence="3">
    <location>
        <begin position="679"/>
        <end position="744"/>
    </location>
</feature>
<evidence type="ECO:0000256" key="2">
    <source>
        <dbReference type="SAM" id="SignalP"/>
    </source>
</evidence>
<evidence type="ECO:0000256" key="1">
    <source>
        <dbReference type="ARBA" id="ARBA00022729"/>
    </source>
</evidence>
<dbReference type="KEGG" id="cben:EG339_07555"/>